<protein>
    <submittedName>
        <fullName evidence="1">Uncharacterized protein</fullName>
    </submittedName>
</protein>
<reference evidence="2" key="2">
    <citation type="submission" date="2011-02" db="EMBL/GenBank/DDBJ databases">
        <title>The complete genome of Syntrophobotulus glycolicus DSM 8271.</title>
        <authorList>
            <person name="Lucas S."/>
            <person name="Copeland A."/>
            <person name="Lapidus A."/>
            <person name="Bruce D."/>
            <person name="Goodwin L."/>
            <person name="Pitluck S."/>
            <person name="Kyrpides N."/>
            <person name="Mavromatis K."/>
            <person name="Pagani I."/>
            <person name="Ivanova N."/>
            <person name="Mikhailova N."/>
            <person name="Chertkov O."/>
            <person name="Held B."/>
            <person name="Detter J.C."/>
            <person name="Tapia R."/>
            <person name="Han C."/>
            <person name="Land M."/>
            <person name="Hauser L."/>
            <person name="Markowitz V."/>
            <person name="Cheng J.-F."/>
            <person name="Hugenholtz P."/>
            <person name="Woyke T."/>
            <person name="Wu D."/>
            <person name="Spring S."/>
            <person name="Schroeder M."/>
            <person name="Brambilla E."/>
            <person name="Klenk H.-P."/>
            <person name="Eisen J.A."/>
        </authorList>
    </citation>
    <scope>NUCLEOTIDE SEQUENCE [LARGE SCALE GENOMIC DNA]</scope>
    <source>
        <strain evidence="2">DSM 8271 / FlGlyR</strain>
    </source>
</reference>
<dbReference type="HOGENOM" id="CLU_3141577_0_0_9"/>
<accession>F0SV55</accession>
<evidence type="ECO:0000313" key="2">
    <source>
        <dbReference type="Proteomes" id="UP000007488"/>
    </source>
</evidence>
<dbReference type="STRING" id="645991.Sgly_1239"/>
<dbReference type="KEGG" id="sgy:Sgly_1239"/>
<sequence length="49" mass="5646">MGRKSRTVIDTVQNVFSTARRIWRVAISIRLSKEDAKSKELAEGNLHNY</sequence>
<dbReference type="AlphaFoldDB" id="F0SV55"/>
<proteinExistence type="predicted"/>
<keyword evidence="2" id="KW-1185">Reference proteome</keyword>
<gene>
    <name evidence="1" type="ordered locus">Sgly_1239</name>
</gene>
<dbReference type="RefSeq" id="WP_013624425.1">
    <property type="nucleotide sequence ID" value="NC_015172.1"/>
</dbReference>
<organism evidence="1 2">
    <name type="scientific">Syntrophobotulus glycolicus (strain DSM 8271 / FlGlyR)</name>
    <dbReference type="NCBI Taxonomy" id="645991"/>
    <lineage>
        <taxon>Bacteria</taxon>
        <taxon>Bacillati</taxon>
        <taxon>Bacillota</taxon>
        <taxon>Clostridia</taxon>
        <taxon>Eubacteriales</taxon>
        <taxon>Desulfitobacteriaceae</taxon>
        <taxon>Syntrophobotulus</taxon>
    </lineage>
</organism>
<dbReference type="Proteomes" id="UP000007488">
    <property type="component" value="Chromosome"/>
</dbReference>
<dbReference type="EMBL" id="CP002547">
    <property type="protein sequence ID" value="ADY55555.1"/>
    <property type="molecule type" value="Genomic_DNA"/>
</dbReference>
<name>F0SV55_SYNGF</name>
<reference evidence="1 2" key="1">
    <citation type="journal article" date="2011" name="Stand. Genomic Sci.">
        <title>Complete genome sequence of Syntrophobotulus glycolicus type strain (FlGlyR).</title>
        <authorList>
            <person name="Han C."/>
            <person name="Mwirichia R."/>
            <person name="Chertkov O."/>
            <person name="Held B."/>
            <person name="Lapidus A."/>
            <person name="Nolan M."/>
            <person name="Lucas S."/>
            <person name="Hammon N."/>
            <person name="Deshpande S."/>
            <person name="Cheng J.F."/>
            <person name="Tapia R."/>
            <person name="Goodwin L."/>
            <person name="Pitluck S."/>
            <person name="Huntemann M."/>
            <person name="Liolios K."/>
            <person name="Ivanova N."/>
            <person name="Pagani I."/>
            <person name="Mavromatis K."/>
            <person name="Ovchinikova G."/>
            <person name="Pati A."/>
            <person name="Chen A."/>
            <person name="Palaniappan K."/>
            <person name="Land M."/>
            <person name="Hauser L."/>
            <person name="Brambilla E.M."/>
            <person name="Rohde M."/>
            <person name="Spring S."/>
            <person name="Sikorski J."/>
            <person name="Goker M."/>
            <person name="Woyke T."/>
            <person name="Bristow J."/>
            <person name="Eisen J.A."/>
            <person name="Markowitz V."/>
            <person name="Hugenholtz P."/>
            <person name="Kyrpides N.C."/>
            <person name="Klenk H.P."/>
            <person name="Detter J.C."/>
        </authorList>
    </citation>
    <scope>NUCLEOTIDE SEQUENCE [LARGE SCALE GENOMIC DNA]</scope>
    <source>
        <strain evidence="2">DSM 8271 / FlGlyR</strain>
    </source>
</reference>
<evidence type="ECO:0000313" key="1">
    <source>
        <dbReference type="EMBL" id="ADY55555.1"/>
    </source>
</evidence>